<evidence type="ECO:0000256" key="4">
    <source>
        <dbReference type="ARBA" id="ARBA00038509"/>
    </source>
</evidence>
<feature type="compositionally biased region" description="Basic residues" evidence="5">
    <location>
        <begin position="478"/>
        <end position="489"/>
    </location>
</feature>
<protein>
    <recommendedName>
        <fullName evidence="6">PPIase cyclophilin-type domain-containing protein</fullName>
    </recommendedName>
</protein>
<organism evidence="7 8">
    <name type="scientific">Sporisorium graminicola</name>
    <dbReference type="NCBI Taxonomy" id="280036"/>
    <lineage>
        <taxon>Eukaryota</taxon>
        <taxon>Fungi</taxon>
        <taxon>Dikarya</taxon>
        <taxon>Basidiomycota</taxon>
        <taxon>Ustilaginomycotina</taxon>
        <taxon>Ustilaginomycetes</taxon>
        <taxon>Ustilaginales</taxon>
        <taxon>Ustilaginaceae</taxon>
        <taxon>Sporisorium</taxon>
    </lineage>
</organism>
<dbReference type="EMBL" id="SRRM01000004">
    <property type="protein sequence ID" value="TKY89592.1"/>
    <property type="molecule type" value="Genomic_DNA"/>
</dbReference>
<dbReference type="RefSeq" id="XP_029741577.1">
    <property type="nucleotide sequence ID" value="XM_029881976.1"/>
</dbReference>
<dbReference type="PANTHER" id="PTHR45625">
    <property type="entry name" value="PEPTIDYL-PROLYL CIS-TRANS ISOMERASE-RELATED"/>
    <property type="match status" value="1"/>
</dbReference>
<proteinExistence type="inferred from homology"/>
<dbReference type="GO" id="GO:0003755">
    <property type="term" value="F:peptidyl-prolyl cis-trans isomerase activity"/>
    <property type="evidence" value="ECO:0007669"/>
    <property type="project" value="UniProtKB-EC"/>
</dbReference>
<dbReference type="Gene3D" id="2.40.100.10">
    <property type="entry name" value="Cyclophilin-like"/>
    <property type="match status" value="1"/>
</dbReference>
<feature type="compositionally biased region" description="Acidic residues" evidence="5">
    <location>
        <begin position="382"/>
        <end position="405"/>
    </location>
</feature>
<feature type="compositionally biased region" description="Low complexity" evidence="5">
    <location>
        <begin position="357"/>
        <end position="378"/>
    </location>
</feature>
<evidence type="ECO:0000313" key="8">
    <source>
        <dbReference type="Proteomes" id="UP000306050"/>
    </source>
</evidence>
<dbReference type="CDD" id="cd01925">
    <property type="entry name" value="cyclophilin_CeCYP16-like"/>
    <property type="match status" value="1"/>
</dbReference>
<feature type="compositionally biased region" description="Basic and acidic residues" evidence="5">
    <location>
        <begin position="187"/>
        <end position="208"/>
    </location>
</feature>
<evidence type="ECO:0000256" key="1">
    <source>
        <dbReference type="ARBA" id="ARBA00000971"/>
    </source>
</evidence>
<gene>
    <name evidence="7" type="ORF">EX895_001377</name>
</gene>
<feature type="compositionally biased region" description="Basic and acidic residues" evidence="5">
    <location>
        <begin position="240"/>
        <end position="251"/>
    </location>
</feature>
<comment type="subcellular location">
    <subcellularLocation>
        <location evidence="2">Nucleus</location>
    </subcellularLocation>
</comment>
<comment type="caution">
    <text evidence="7">The sequence shown here is derived from an EMBL/GenBank/DDBJ whole genome shotgun (WGS) entry which is preliminary data.</text>
</comment>
<dbReference type="PROSITE" id="PS00170">
    <property type="entry name" value="CSA_PPIASE_1"/>
    <property type="match status" value="1"/>
</dbReference>
<feature type="domain" description="PPIase cyclophilin-type" evidence="6">
    <location>
        <begin position="22"/>
        <end position="170"/>
    </location>
</feature>
<dbReference type="InterPro" id="IPR029000">
    <property type="entry name" value="Cyclophilin-like_dom_sf"/>
</dbReference>
<dbReference type="PANTHER" id="PTHR45625:SF6">
    <property type="entry name" value="SPLICEOSOME-ASSOCIATED PROTEIN CWC27 HOMOLOG"/>
    <property type="match status" value="1"/>
</dbReference>
<dbReference type="Pfam" id="PF00160">
    <property type="entry name" value="Pro_isomerase"/>
    <property type="match status" value="1"/>
</dbReference>
<evidence type="ECO:0000256" key="2">
    <source>
        <dbReference type="ARBA" id="ARBA00004123"/>
    </source>
</evidence>
<dbReference type="AlphaFoldDB" id="A0A4U7L2Q6"/>
<dbReference type="GeneID" id="40724272"/>
<dbReference type="GO" id="GO:0006457">
    <property type="term" value="P:protein folding"/>
    <property type="evidence" value="ECO:0007669"/>
    <property type="project" value="InterPro"/>
</dbReference>
<dbReference type="SUPFAM" id="SSF50891">
    <property type="entry name" value="Cyclophilin-like"/>
    <property type="match status" value="1"/>
</dbReference>
<comment type="similarity">
    <text evidence="4">Belongs to the cyclophilin-type PPIase family. CWC27 subfamily.</text>
</comment>
<dbReference type="OrthoDB" id="442970at2759"/>
<evidence type="ECO:0000256" key="3">
    <source>
        <dbReference type="ARBA" id="ARBA00023242"/>
    </source>
</evidence>
<keyword evidence="8" id="KW-1185">Reference proteome</keyword>
<dbReference type="GO" id="GO:0071013">
    <property type="term" value="C:catalytic step 2 spliceosome"/>
    <property type="evidence" value="ECO:0007669"/>
    <property type="project" value="TreeGrafter"/>
</dbReference>
<dbReference type="InterPro" id="IPR044666">
    <property type="entry name" value="Cyclophilin_A-like"/>
</dbReference>
<feature type="region of interest" description="Disordered" evidence="5">
    <location>
        <begin position="357"/>
        <end position="489"/>
    </location>
</feature>
<feature type="compositionally biased region" description="Polar residues" evidence="5">
    <location>
        <begin position="252"/>
        <end position="262"/>
    </location>
</feature>
<dbReference type="InterPro" id="IPR002130">
    <property type="entry name" value="Cyclophilin-type_PPIase_dom"/>
</dbReference>
<name>A0A4U7L2Q6_9BASI</name>
<comment type="catalytic activity">
    <reaction evidence="1">
        <text>[protein]-peptidylproline (omega=180) = [protein]-peptidylproline (omega=0)</text>
        <dbReference type="Rhea" id="RHEA:16237"/>
        <dbReference type="Rhea" id="RHEA-COMP:10747"/>
        <dbReference type="Rhea" id="RHEA-COMP:10748"/>
        <dbReference type="ChEBI" id="CHEBI:83833"/>
        <dbReference type="ChEBI" id="CHEBI:83834"/>
        <dbReference type="EC" id="5.2.1.8"/>
    </reaction>
</comment>
<dbReference type="Proteomes" id="UP000306050">
    <property type="component" value="Chromosome SGRAM_11"/>
</dbReference>
<sequence length="489" mass="54376">MTSQYVTEPPTSGLVELLTSKGPIHVELFSRETPLACRNFLTLALEGFYDNLIFHRLIPNFIIQTGDPSGTGEGGESIYGHPFAIEPHSRLKFNRRGLLGMAASAEDKTNESQFFLTLDAAPELQGKHTLMGRVVGNTIYNLIELTQGVEMKDKGGDRPRYPPKLIEVKVIENPFDDLKPRMTKQQRRQEEQNRRKEAEARRKEEEKAKRGKVKKNTSLLSFGADEETGAEEVVLKGPKSSHDLLKDDSRLSKQTVEPTSESSKAKRSHKEPLSASAGEAIPSSPAPLPATVSSSSENSASIEPPRASHRKPTTTSSASAKDYLTAQRAKYASNSASSSSSTNKADAYDALLSFQSRLRSSASSSSTPLPSHSISSHHPSLEDQDEAEEEEEEQAKEYGASDDDTDWRSHRLDAGGAPLLASDQRVDDYEVLDPRDHSAPRKEGERSGKRGRDWVDDTRRYKDDRRPRSDKHSSSSSRPHRHRDHRDHR</sequence>
<evidence type="ECO:0000256" key="5">
    <source>
        <dbReference type="SAM" id="MobiDB-lite"/>
    </source>
</evidence>
<dbReference type="PROSITE" id="PS50072">
    <property type="entry name" value="CSA_PPIASE_2"/>
    <property type="match status" value="1"/>
</dbReference>
<accession>A0A4U7L2Q6</accession>
<feature type="region of interest" description="Disordered" evidence="5">
    <location>
        <begin position="176"/>
        <end position="322"/>
    </location>
</feature>
<reference evidence="7 8" key="1">
    <citation type="submission" date="2019-05" db="EMBL/GenBank/DDBJ databases">
        <title>Sporisorium graminicola CBS 10092 draft sequencing and annotation.</title>
        <authorList>
            <person name="Solano-Gonzalez S."/>
            <person name="Caddick M.X."/>
            <person name="Darby A."/>
        </authorList>
    </citation>
    <scope>NUCLEOTIDE SEQUENCE [LARGE SCALE GENOMIC DNA]</scope>
    <source>
        <strain evidence="7 8">CBS 10092</strain>
    </source>
</reference>
<feature type="compositionally biased region" description="Basic and acidic residues" evidence="5">
    <location>
        <begin position="424"/>
        <end position="473"/>
    </location>
</feature>
<dbReference type="InterPro" id="IPR020892">
    <property type="entry name" value="Cyclophilin-type_PPIase_CS"/>
</dbReference>
<dbReference type="PRINTS" id="PR00153">
    <property type="entry name" value="CSAPPISMRASE"/>
</dbReference>
<keyword evidence="3" id="KW-0539">Nucleus</keyword>
<evidence type="ECO:0000313" key="7">
    <source>
        <dbReference type="EMBL" id="TKY89592.1"/>
    </source>
</evidence>
<evidence type="ECO:0000259" key="6">
    <source>
        <dbReference type="PROSITE" id="PS50072"/>
    </source>
</evidence>
<dbReference type="KEGG" id="sgra:EX895_001377"/>